<evidence type="ECO:0000256" key="1">
    <source>
        <dbReference type="SAM" id="MobiDB-lite"/>
    </source>
</evidence>
<feature type="region of interest" description="Disordered" evidence="1">
    <location>
        <begin position="154"/>
        <end position="173"/>
    </location>
</feature>
<sequence length="173" mass="18467">MNGKIISFSVLALAFIVGGVGVTSAYNNVGRGQAVQDLTDEQKTVLDQMHDLRMSGDFEGADALREQAGLPQMGMGKGFNRGGAMQAHREESRTAVENNDYTAFQTAVAGSPMEDKVTPEIFAKMVEAHALREAGDLDGAREIMQGLGIGKGEGVRMGGERQGRGYGEGNWNK</sequence>
<comment type="caution">
    <text evidence="2">The sequence shown here is derived from an EMBL/GenBank/DDBJ whole genome shotgun (WGS) entry which is preliminary data.</text>
</comment>
<evidence type="ECO:0000313" key="2">
    <source>
        <dbReference type="EMBL" id="OGD68200.1"/>
    </source>
</evidence>
<dbReference type="Proteomes" id="UP000186670">
    <property type="component" value="Unassembled WGS sequence"/>
</dbReference>
<dbReference type="AlphaFoldDB" id="A0A1F5ELM8"/>
<evidence type="ECO:0000313" key="3">
    <source>
        <dbReference type="Proteomes" id="UP000186670"/>
    </source>
</evidence>
<accession>A0A1F5ELM8</accession>
<dbReference type="EMBL" id="MEZZ01000038">
    <property type="protein sequence ID" value="OGD68200.1"/>
    <property type="molecule type" value="Genomic_DNA"/>
</dbReference>
<organism evidence="2 3">
    <name type="scientific">Candidatus Campbellbacteria bacterium RIFCSPHIGHO2_01_FULL_34_10</name>
    <dbReference type="NCBI Taxonomy" id="1797577"/>
    <lineage>
        <taxon>Bacteria</taxon>
        <taxon>Candidatus Campbelliibacteriota</taxon>
    </lineage>
</organism>
<feature type="compositionally biased region" description="Gly residues" evidence="1">
    <location>
        <begin position="164"/>
        <end position="173"/>
    </location>
</feature>
<reference evidence="2 3" key="1">
    <citation type="journal article" date="2016" name="Nat. Commun.">
        <title>Thousands of microbial genomes shed light on interconnected biogeochemical processes in an aquifer system.</title>
        <authorList>
            <person name="Anantharaman K."/>
            <person name="Brown C.T."/>
            <person name="Hug L.A."/>
            <person name="Sharon I."/>
            <person name="Castelle C.J."/>
            <person name="Probst A.J."/>
            <person name="Thomas B.C."/>
            <person name="Singh A."/>
            <person name="Wilkins M.J."/>
            <person name="Karaoz U."/>
            <person name="Brodie E.L."/>
            <person name="Williams K.H."/>
            <person name="Hubbard S.S."/>
            <person name="Banfield J.F."/>
        </authorList>
    </citation>
    <scope>NUCLEOTIDE SEQUENCE [LARGE SCALE GENOMIC DNA]</scope>
</reference>
<gene>
    <name evidence="2" type="ORF">A2811_01390</name>
</gene>
<protein>
    <submittedName>
        <fullName evidence="2">Uncharacterized protein</fullName>
    </submittedName>
</protein>
<name>A0A1F5ELM8_9BACT</name>
<proteinExistence type="predicted"/>